<dbReference type="AlphaFoldDB" id="A0A162JEU3"/>
<evidence type="ECO:0008006" key="4">
    <source>
        <dbReference type="Google" id="ProtNLM"/>
    </source>
</evidence>
<gene>
    <name evidence="2" type="ORF">SPI_00077</name>
</gene>
<protein>
    <recommendedName>
        <fullName evidence="4">BTB domain-containing protein</fullName>
    </recommendedName>
</protein>
<evidence type="ECO:0000313" key="3">
    <source>
        <dbReference type="Proteomes" id="UP000076874"/>
    </source>
</evidence>
<feature type="region of interest" description="Disordered" evidence="1">
    <location>
        <begin position="21"/>
        <end position="53"/>
    </location>
</feature>
<dbReference type="PANTHER" id="PTHR38119">
    <property type="entry name" value="BTB DOMAIN-CONTAINING PROTEIN-RELATED"/>
    <property type="match status" value="1"/>
</dbReference>
<feature type="compositionally biased region" description="Low complexity" evidence="1">
    <location>
        <begin position="21"/>
        <end position="43"/>
    </location>
</feature>
<keyword evidence="3" id="KW-1185">Reference proteome</keyword>
<accession>A0A162JEU3</accession>
<dbReference type="OrthoDB" id="5280838at2759"/>
<reference evidence="2 3" key="1">
    <citation type="journal article" date="2016" name="Genome Biol. Evol.">
        <title>Divergent and convergent evolution of fungal pathogenicity.</title>
        <authorList>
            <person name="Shang Y."/>
            <person name="Xiao G."/>
            <person name="Zheng P."/>
            <person name="Cen K."/>
            <person name="Zhan S."/>
            <person name="Wang C."/>
        </authorList>
    </citation>
    <scope>NUCLEOTIDE SEQUENCE [LARGE SCALE GENOMIC DNA]</scope>
    <source>
        <strain evidence="2 3">RCEF 264</strain>
    </source>
</reference>
<feature type="compositionally biased region" description="Basic and acidic residues" evidence="1">
    <location>
        <begin position="214"/>
        <end position="225"/>
    </location>
</feature>
<evidence type="ECO:0000313" key="2">
    <source>
        <dbReference type="EMBL" id="OAA67882.1"/>
    </source>
</evidence>
<feature type="compositionally biased region" description="Basic residues" evidence="1">
    <location>
        <begin position="572"/>
        <end position="583"/>
    </location>
</feature>
<evidence type="ECO:0000256" key="1">
    <source>
        <dbReference type="SAM" id="MobiDB-lite"/>
    </source>
</evidence>
<feature type="compositionally biased region" description="Basic and acidic residues" evidence="1">
    <location>
        <begin position="167"/>
        <end position="187"/>
    </location>
</feature>
<organism evidence="2 3">
    <name type="scientific">Niveomyces insectorum RCEF 264</name>
    <dbReference type="NCBI Taxonomy" id="1081102"/>
    <lineage>
        <taxon>Eukaryota</taxon>
        <taxon>Fungi</taxon>
        <taxon>Dikarya</taxon>
        <taxon>Ascomycota</taxon>
        <taxon>Pezizomycotina</taxon>
        <taxon>Sordariomycetes</taxon>
        <taxon>Hypocreomycetidae</taxon>
        <taxon>Hypocreales</taxon>
        <taxon>Cordycipitaceae</taxon>
        <taxon>Niveomyces</taxon>
    </lineage>
</organism>
<feature type="region of interest" description="Disordered" evidence="1">
    <location>
        <begin position="214"/>
        <end position="235"/>
    </location>
</feature>
<feature type="region of interest" description="Disordered" evidence="1">
    <location>
        <begin position="522"/>
        <end position="586"/>
    </location>
</feature>
<dbReference type="EMBL" id="AZHD01000001">
    <property type="protein sequence ID" value="OAA67882.1"/>
    <property type="molecule type" value="Genomic_DNA"/>
</dbReference>
<dbReference type="Proteomes" id="UP000076874">
    <property type="component" value="Unassembled WGS sequence"/>
</dbReference>
<dbReference type="PANTHER" id="PTHR38119:SF1">
    <property type="entry name" value="BTB DOMAIN-CONTAINING PROTEIN"/>
    <property type="match status" value="1"/>
</dbReference>
<sequence>MVSQTDRRDISSSLALRGASSLVGSSSSSGANSNSNSISNSRALPPPAPAASVAGSASYSARARRYNRSHVGGSSSASSPYAVLNEFPIFTNTGDVEIVVRVRSGHENRYLLHRDTLARCSGFFEASTSKEWSRAHVVGEEGGRQGGCETDGQPNQESAHALTNGDELARLGEGHGQRSSSEKDARTGSRGSAGNGAEVRQRWRYELDLGQDENDKPILVQKDEDSGSNGGTAVPGATAAQSIFGGAPASLGSTNYSSNTASYRGGKAAPTHSNHSFFRSVANLALPHHHTSSSRHHHHSGSRHGYGNPLYSAAPLLPPPTPEDVDILRDYDNLFRIMYNYPPVLDGINIADAYVQCKSLLAVADEYDALAVVGPRVDHHLLQFQSRLWRQITKYPISYLRLGYLARSRVIFQEALVHVVGQWPAGERSLRAAMPDAVLDLIEDKVDELAEAVSRVEARLFRLHLTTRSGERVTPSTAYLDWLAVSLFRQWLADNTTPAAAGPGGGGGADDSRVVIPERRGAGATGDRYGHSSHHQRNGGGIHRGGHGRSAGHVPASSSSSSLSSSSGGAGRHNHHHHQHHHQHETALMLHVRTAAIPPLIPPLASLGRTYRILGTAAGPAFLGHDECKRFLKLSQELYSRDNLRRFEKRIDELKAMAREVVRPLMGSGLELDVAGGKSGVGSSSGGGNGPGEGITYFTCTYVSDRDLPWLIDGL</sequence>
<feature type="compositionally biased region" description="Low complexity" evidence="1">
    <location>
        <begin position="551"/>
        <end position="567"/>
    </location>
</feature>
<feature type="region of interest" description="Disordered" evidence="1">
    <location>
        <begin position="141"/>
        <end position="201"/>
    </location>
</feature>
<name>A0A162JEU3_9HYPO</name>
<proteinExistence type="predicted"/>
<comment type="caution">
    <text evidence="2">The sequence shown here is derived from an EMBL/GenBank/DDBJ whole genome shotgun (WGS) entry which is preliminary data.</text>
</comment>
<dbReference type="STRING" id="1081102.A0A162JEU3"/>